<dbReference type="OrthoDB" id="3454835at2759"/>
<evidence type="ECO:0000256" key="1">
    <source>
        <dbReference type="ARBA" id="ARBA00005986"/>
    </source>
</evidence>
<dbReference type="EMBL" id="JABEYC010000652">
    <property type="protein sequence ID" value="KAF4975325.1"/>
    <property type="molecule type" value="Genomic_DNA"/>
</dbReference>
<dbReference type="Pfam" id="PF07110">
    <property type="entry name" value="EthD"/>
    <property type="match status" value="1"/>
</dbReference>
<dbReference type="InterPro" id="IPR011008">
    <property type="entry name" value="Dimeric_a/b-barrel"/>
</dbReference>
<gene>
    <name evidence="3" type="ORF">FZEAL_7858</name>
</gene>
<dbReference type="AlphaFoldDB" id="A0A8H4UF64"/>
<protein>
    <recommendedName>
        <fullName evidence="2">EthD domain-containing protein</fullName>
    </recommendedName>
</protein>
<keyword evidence="4" id="KW-1185">Reference proteome</keyword>
<reference evidence="3" key="1">
    <citation type="journal article" date="2020" name="BMC Genomics">
        <title>Correction to: Identification and distribution of gene clusters required for synthesis of sphingolipid metabolism inhibitors in diverse species of the filamentous fungus Fusarium.</title>
        <authorList>
            <person name="Kim H.S."/>
            <person name="Lohmar J.M."/>
            <person name="Busman M."/>
            <person name="Brown D.W."/>
            <person name="Naumann T.A."/>
            <person name="Divon H.H."/>
            <person name="Lysoe E."/>
            <person name="Uhlig S."/>
            <person name="Proctor R.H."/>
        </authorList>
    </citation>
    <scope>NUCLEOTIDE SEQUENCE</scope>
    <source>
        <strain evidence="3">NRRL 22465</strain>
    </source>
</reference>
<comment type="similarity">
    <text evidence="1">Belongs to the tpcK family.</text>
</comment>
<feature type="domain" description="EthD" evidence="2">
    <location>
        <begin position="32"/>
        <end position="152"/>
    </location>
</feature>
<dbReference type="GO" id="GO:0016491">
    <property type="term" value="F:oxidoreductase activity"/>
    <property type="evidence" value="ECO:0007669"/>
    <property type="project" value="InterPro"/>
</dbReference>
<sequence>MAPYFDSRASPDLPQQKQSNSLICLTITAFRNPSLDEAEYRHYMTKVHARMVSPLMEEYGIVRYTMVCPLSLLLVLESVRLSTMTLLTVKTHNTKDTRPMLHQLYDPQFSKMSDYDCIVQFVFKDIDDFKRMKSDPRFLQKVAPDHVNFADTKRSTMTVGHYEEFVTDGKMVSKE</sequence>
<dbReference type="SUPFAM" id="SSF54909">
    <property type="entry name" value="Dimeric alpha+beta barrel"/>
    <property type="match status" value="1"/>
</dbReference>
<accession>A0A8H4UF64</accession>
<comment type="caution">
    <text evidence="3">The sequence shown here is derived from an EMBL/GenBank/DDBJ whole genome shotgun (WGS) entry which is preliminary data.</text>
</comment>
<evidence type="ECO:0000313" key="4">
    <source>
        <dbReference type="Proteomes" id="UP000635477"/>
    </source>
</evidence>
<evidence type="ECO:0000259" key="2">
    <source>
        <dbReference type="Pfam" id="PF07110"/>
    </source>
</evidence>
<proteinExistence type="inferred from homology"/>
<dbReference type="InterPro" id="IPR009799">
    <property type="entry name" value="EthD_dom"/>
</dbReference>
<organism evidence="3 4">
    <name type="scientific">Fusarium zealandicum</name>
    <dbReference type="NCBI Taxonomy" id="1053134"/>
    <lineage>
        <taxon>Eukaryota</taxon>
        <taxon>Fungi</taxon>
        <taxon>Dikarya</taxon>
        <taxon>Ascomycota</taxon>
        <taxon>Pezizomycotina</taxon>
        <taxon>Sordariomycetes</taxon>
        <taxon>Hypocreomycetidae</taxon>
        <taxon>Hypocreales</taxon>
        <taxon>Nectriaceae</taxon>
        <taxon>Fusarium</taxon>
        <taxon>Fusarium staphyleae species complex</taxon>
    </lineage>
</organism>
<evidence type="ECO:0000313" key="3">
    <source>
        <dbReference type="EMBL" id="KAF4975325.1"/>
    </source>
</evidence>
<dbReference type="Proteomes" id="UP000635477">
    <property type="component" value="Unassembled WGS sequence"/>
</dbReference>
<reference evidence="3" key="2">
    <citation type="submission" date="2020-05" db="EMBL/GenBank/DDBJ databases">
        <authorList>
            <person name="Kim H.-S."/>
            <person name="Proctor R.H."/>
            <person name="Brown D.W."/>
        </authorList>
    </citation>
    <scope>NUCLEOTIDE SEQUENCE</scope>
    <source>
        <strain evidence="3">NRRL 22465</strain>
    </source>
</reference>
<dbReference type="Gene3D" id="3.30.70.100">
    <property type="match status" value="1"/>
</dbReference>
<name>A0A8H4UF64_9HYPO</name>